<proteinExistence type="predicted"/>
<evidence type="ECO:0000313" key="2">
    <source>
        <dbReference type="EMBL" id="NKE04200.1"/>
    </source>
</evidence>
<gene>
    <name evidence="2" type="ORF">GWK17_01710</name>
</gene>
<reference evidence="2 3" key="1">
    <citation type="submission" date="2020-03" db="EMBL/GenBank/DDBJ databases">
        <authorList>
            <person name="Sun Q."/>
        </authorList>
    </citation>
    <scope>NUCLEOTIDE SEQUENCE [LARGE SCALE GENOMIC DNA]</scope>
    <source>
        <strain evidence="2 3">KACC 21451</strain>
    </source>
</reference>
<name>A0A846TBF3_9BACI</name>
<dbReference type="EMBL" id="JAAVUM010000001">
    <property type="protein sequence ID" value="NKE04200.1"/>
    <property type="molecule type" value="Genomic_DNA"/>
</dbReference>
<protein>
    <submittedName>
        <fullName evidence="2">DUF4230 domain-containing protein</fullName>
    </submittedName>
</protein>
<organism evidence="2 3">
    <name type="scientific">Mesobacillus selenatarsenatis</name>
    <dbReference type="NCBI Taxonomy" id="388741"/>
    <lineage>
        <taxon>Bacteria</taxon>
        <taxon>Bacillati</taxon>
        <taxon>Bacillota</taxon>
        <taxon>Bacilli</taxon>
        <taxon>Bacillales</taxon>
        <taxon>Bacillaceae</taxon>
        <taxon>Mesobacillus</taxon>
    </lineage>
</organism>
<dbReference type="InterPro" id="IPR025324">
    <property type="entry name" value="DUF4230"/>
</dbReference>
<evidence type="ECO:0000256" key="1">
    <source>
        <dbReference type="SAM" id="Phobius"/>
    </source>
</evidence>
<keyword evidence="1" id="KW-0812">Transmembrane</keyword>
<keyword evidence="1" id="KW-1133">Transmembrane helix</keyword>
<sequence length="235" mass="25852">MDKQEKVMNKIDELLTELRAGRAETSTALAANFPRSSKVSTFSRILLISLLLTSLIGVGVWYVTGSTGKAESTVFIEQVHGLATLATAEAHVKVILEQEDNELFGEKINLNLPGTKRELLLIVPATVIAGVDLEGMNQEDIKVDDEKKIVEIALPPAAFIQEPSIKMNEVRTFSDEGLLRGKVQWDQGFDLAALAQEEIKKEAIDSGILQKAETNAETVLKEFFGHMGYRVIISK</sequence>
<dbReference type="Proteomes" id="UP000587942">
    <property type="component" value="Unassembled WGS sequence"/>
</dbReference>
<keyword evidence="1" id="KW-0472">Membrane</keyword>
<accession>A0A846TBF3</accession>
<comment type="caution">
    <text evidence="2">The sequence shown here is derived from an EMBL/GenBank/DDBJ whole genome shotgun (WGS) entry which is preliminary data.</text>
</comment>
<dbReference type="Pfam" id="PF14014">
    <property type="entry name" value="DUF4230"/>
    <property type="match status" value="1"/>
</dbReference>
<feature type="transmembrane region" description="Helical" evidence="1">
    <location>
        <begin position="45"/>
        <end position="63"/>
    </location>
</feature>
<dbReference type="RefSeq" id="WP_167830715.1">
    <property type="nucleotide sequence ID" value="NZ_JAAVUM010000001.1"/>
</dbReference>
<evidence type="ECO:0000313" key="3">
    <source>
        <dbReference type="Proteomes" id="UP000587942"/>
    </source>
</evidence>
<dbReference type="AlphaFoldDB" id="A0A846TBF3"/>